<name>A0ABW5CJA1_9HYPH</name>
<keyword evidence="4" id="KW-1185">Reference proteome</keyword>
<dbReference type="RefSeq" id="WP_209736906.1">
    <property type="nucleotide sequence ID" value="NZ_CP072611.1"/>
</dbReference>
<dbReference type="PROSITE" id="PS51257">
    <property type="entry name" value="PROKAR_LIPOPROTEIN"/>
    <property type="match status" value="1"/>
</dbReference>
<dbReference type="EMBL" id="JBHUIJ010000008">
    <property type="protein sequence ID" value="MFD2237285.1"/>
    <property type="molecule type" value="Genomic_DNA"/>
</dbReference>
<protein>
    <submittedName>
        <fullName evidence="3">Glycine zipper domain-containing protein</fullName>
    </submittedName>
</protein>
<feature type="transmembrane region" description="Helical" evidence="1">
    <location>
        <begin position="48"/>
        <end position="66"/>
    </location>
</feature>
<organism evidence="3 4">
    <name type="scientific">Aureimonas populi</name>
    <dbReference type="NCBI Taxonomy" id="1701758"/>
    <lineage>
        <taxon>Bacteria</taxon>
        <taxon>Pseudomonadati</taxon>
        <taxon>Pseudomonadota</taxon>
        <taxon>Alphaproteobacteria</taxon>
        <taxon>Hyphomicrobiales</taxon>
        <taxon>Aurantimonadaceae</taxon>
        <taxon>Aureimonas</taxon>
    </lineage>
</organism>
<dbReference type="Proteomes" id="UP001597371">
    <property type="component" value="Unassembled WGS sequence"/>
</dbReference>
<accession>A0ABW5CJA1</accession>
<reference evidence="4" key="1">
    <citation type="journal article" date="2019" name="Int. J. Syst. Evol. Microbiol.">
        <title>The Global Catalogue of Microorganisms (GCM) 10K type strain sequencing project: providing services to taxonomists for standard genome sequencing and annotation.</title>
        <authorList>
            <consortium name="The Broad Institute Genomics Platform"/>
            <consortium name="The Broad Institute Genome Sequencing Center for Infectious Disease"/>
            <person name="Wu L."/>
            <person name="Ma J."/>
        </authorList>
    </citation>
    <scope>NUCLEOTIDE SEQUENCE [LARGE SCALE GENOMIC DNA]</scope>
    <source>
        <strain evidence="4">ZS-35-S2</strain>
    </source>
</reference>
<comment type="caution">
    <text evidence="3">The sequence shown here is derived from an EMBL/GenBank/DDBJ whole genome shotgun (WGS) entry which is preliminary data.</text>
</comment>
<evidence type="ECO:0000313" key="3">
    <source>
        <dbReference type="EMBL" id="MFD2237285.1"/>
    </source>
</evidence>
<feature type="domain" description="Glycine zipper" evidence="2">
    <location>
        <begin position="30"/>
        <end position="68"/>
    </location>
</feature>
<dbReference type="Pfam" id="PF13488">
    <property type="entry name" value="Gly-zipper_Omp"/>
    <property type="match status" value="1"/>
</dbReference>
<keyword evidence="1" id="KW-0472">Membrane</keyword>
<gene>
    <name evidence="3" type="ORF">ACFSKQ_07370</name>
</gene>
<dbReference type="InterPro" id="IPR039567">
    <property type="entry name" value="Gly-zipper"/>
</dbReference>
<evidence type="ECO:0000259" key="2">
    <source>
        <dbReference type="Pfam" id="PF13488"/>
    </source>
</evidence>
<proteinExistence type="predicted"/>
<keyword evidence="1" id="KW-1133">Transmembrane helix</keyword>
<sequence>MNTTAKSLLAVTAALFIATGCTQTERTLAGAGIGGVGGAVVGDAVGGSGGAVIGGLAGGTAGALIGRNTR</sequence>
<evidence type="ECO:0000313" key="4">
    <source>
        <dbReference type="Proteomes" id="UP001597371"/>
    </source>
</evidence>
<evidence type="ECO:0000256" key="1">
    <source>
        <dbReference type="SAM" id="Phobius"/>
    </source>
</evidence>
<keyword evidence="1" id="KW-0812">Transmembrane</keyword>